<evidence type="ECO:0000256" key="2">
    <source>
        <dbReference type="ARBA" id="ARBA00022630"/>
    </source>
</evidence>
<dbReference type="PRINTS" id="PR00411">
    <property type="entry name" value="PNDRDTASEI"/>
</dbReference>
<evidence type="ECO:0000256" key="4">
    <source>
        <dbReference type="ARBA" id="ARBA00023002"/>
    </source>
</evidence>
<sequence length="394" mass="41268">MSGPHVVIVGGGLAGLRTAQTLRGLGHRGGISLVSEEFDEPYDRPPLSKGYLLGVRGADDIRLAGREEYARLGIELVLGRAAAGVDPRARTVAFADGGEAGYERLVVATGARPRRLPGLPESVRVHYLRTAADSRRLARALTAGARVAVIGAGFIGLEVASAARLRGCRVTVVEACAQPMAPLIGAEPAAWLRGWHSERGLEFHCGTTVGRSEERPGAQVLWLADGTVVEADVVVVGAGIVRDTAWLAAAGLETHHGLVCDESGRTSAADVFGAGDIVCRHSAGRCRPIGHWTAAADSAARVAATIVGVPPPDLGEDGFFWSDQADLRLQFVGAVPPTATAAVVHGGFDSGRFVVHYIDGDRLTGVFAANAPREFLRGRLALRATRPASDGVRR</sequence>
<dbReference type="InterPro" id="IPR050446">
    <property type="entry name" value="FAD-oxidoreductase/Apoptosis"/>
</dbReference>
<dbReference type="SUPFAM" id="SSF51905">
    <property type="entry name" value="FAD/NAD(P)-binding domain"/>
    <property type="match status" value="2"/>
</dbReference>
<gene>
    <name evidence="7" type="ORF">ACFOY2_28295</name>
</gene>
<dbReference type="InterPro" id="IPR028202">
    <property type="entry name" value="Reductase_C"/>
</dbReference>
<dbReference type="Gene3D" id="3.30.390.30">
    <property type="match status" value="1"/>
</dbReference>
<keyword evidence="8" id="KW-1185">Reference proteome</keyword>
<evidence type="ECO:0000259" key="6">
    <source>
        <dbReference type="Pfam" id="PF14759"/>
    </source>
</evidence>
<dbReference type="EMBL" id="JBHSBI010000015">
    <property type="protein sequence ID" value="MFC4011157.1"/>
    <property type="molecule type" value="Genomic_DNA"/>
</dbReference>
<evidence type="ECO:0000313" key="8">
    <source>
        <dbReference type="Proteomes" id="UP001595851"/>
    </source>
</evidence>
<dbReference type="Proteomes" id="UP001595851">
    <property type="component" value="Unassembled WGS sequence"/>
</dbReference>
<dbReference type="Gene3D" id="3.50.50.60">
    <property type="entry name" value="FAD/NAD(P)-binding domain"/>
    <property type="match status" value="2"/>
</dbReference>
<proteinExistence type="predicted"/>
<evidence type="ECO:0000313" key="7">
    <source>
        <dbReference type="EMBL" id="MFC4011157.1"/>
    </source>
</evidence>
<comment type="cofactor">
    <cofactor evidence="1">
        <name>FAD</name>
        <dbReference type="ChEBI" id="CHEBI:57692"/>
    </cofactor>
</comment>
<evidence type="ECO:0000256" key="1">
    <source>
        <dbReference type="ARBA" id="ARBA00001974"/>
    </source>
</evidence>
<dbReference type="PRINTS" id="PR00368">
    <property type="entry name" value="FADPNR"/>
</dbReference>
<accession>A0ABV8GFN4</accession>
<keyword evidence="3" id="KW-0274">FAD</keyword>
<name>A0ABV8GFN4_9ACTN</name>
<feature type="domain" description="Reductase C-terminal" evidence="6">
    <location>
        <begin position="319"/>
        <end position="387"/>
    </location>
</feature>
<dbReference type="PANTHER" id="PTHR43557:SF2">
    <property type="entry name" value="RIESKE DOMAIN-CONTAINING PROTEIN-RELATED"/>
    <property type="match status" value="1"/>
</dbReference>
<protein>
    <submittedName>
        <fullName evidence="7">NAD(P)/FAD-dependent oxidoreductase</fullName>
    </submittedName>
</protein>
<keyword evidence="2" id="KW-0285">Flavoprotein</keyword>
<evidence type="ECO:0000256" key="3">
    <source>
        <dbReference type="ARBA" id="ARBA00022827"/>
    </source>
</evidence>
<comment type="caution">
    <text evidence="7">The sequence shown here is derived from an EMBL/GenBank/DDBJ whole genome shotgun (WGS) entry which is preliminary data.</text>
</comment>
<reference evidence="8" key="1">
    <citation type="journal article" date="2019" name="Int. J. Syst. Evol. Microbiol.">
        <title>The Global Catalogue of Microorganisms (GCM) 10K type strain sequencing project: providing services to taxonomists for standard genome sequencing and annotation.</title>
        <authorList>
            <consortium name="The Broad Institute Genomics Platform"/>
            <consortium name="The Broad Institute Genome Sequencing Center for Infectious Disease"/>
            <person name="Wu L."/>
            <person name="Ma J."/>
        </authorList>
    </citation>
    <scope>NUCLEOTIDE SEQUENCE [LARGE SCALE GENOMIC DNA]</scope>
    <source>
        <strain evidence="8">TBRC 1276</strain>
    </source>
</reference>
<dbReference type="PANTHER" id="PTHR43557">
    <property type="entry name" value="APOPTOSIS-INDUCING FACTOR 1"/>
    <property type="match status" value="1"/>
</dbReference>
<dbReference type="InterPro" id="IPR036188">
    <property type="entry name" value="FAD/NAD-bd_sf"/>
</dbReference>
<dbReference type="Pfam" id="PF14759">
    <property type="entry name" value="Reductase_C"/>
    <property type="match status" value="1"/>
</dbReference>
<dbReference type="InterPro" id="IPR023753">
    <property type="entry name" value="FAD/NAD-binding_dom"/>
</dbReference>
<keyword evidence="4" id="KW-0560">Oxidoreductase</keyword>
<dbReference type="RefSeq" id="WP_379531115.1">
    <property type="nucleotide sequence ID" value="NZ_JBHSBI010000015.1"/>
</dbReference>
<dbReference type="SUPFAM" id="SSF55424">
    <property type="entry name" value="FAD/NAD-linked reductases, dimerisation (C-terminal) domain"/>
    <property type="match status" value="1"/>
</dbReference>
<evidence type="ECO:0000259" key="5">
    <source>
        <dbReference type="Pfam" id="PF07992"/>
    </source>
</evidence>
<organism evidence="7 8">
    <name type="scientific">Nonomuraea purpurea</name>
    <dbReference type="NCBI Taxonomy" id="1849276"/>
    <lineage>
        <taxon>Bacteria</taxon>
        <taxon>Bacillati</taxon>
        <taxon>Actinomycetota</taxon>
        <taxon>Actinomycetes</taxon>
        <taxon>Streptosporangiales</taxon>
        <taxon>Streptosporangiaceae</taxon>
        <taxon>Nonomuraea</taxon>
    </lineage>
</organism>
<dbReference type="InterPro" id="IPR016156">
    <property type="entry name" value="FAD/NAD-linked_Rdtase_dimer_sf"/>
</dbReference>
<dbReference type="Pfam" id="PF07992">
    <property type="entry name" value="Pyr_redox_2"/>
    <property type="match status" value="1"/>
</dbReference>
<feature type="domain" description="FAD/NAD(P)-binding" evidence="5">
    <location>
        <begin position="5"/>
        <end position="297"/>
    </location>
</feature>